<dbReference type="EnsemblMetazoa" id="G24579.1">
    <property type="protein sequence ID" value="G24579.1:cds"/>
    <property type="gene ID" value="G24579"/>
</dbReference>
<dbReference type="AlphaFoldDB" id="A0A8W8KTT5"/>
<protein>
    <submittedName>
        <fullName evidence="1">Uncharacterized protein</fullName>
    </submittedName>
</protein>
<evidence type="ECO:0000313" key="1">
    <source>
        <dbReference type="EnsemblMetazoa" id="G24579.3:cds"/>
    </source>
</evidence>
<proteinExistence type="predicted"/>
<accession>A0A8W8KTT5</accession>
<keyword evidence="2" id="KW-1185">Reference proteome</keyword>
<evidence type="ECO:0000313" key="2">
    <source>
        <dbReference type="Proteomes" id="UP000005408"/>
    </source>
</evidence>
<reference evidence="1" key="1">
    <citation type="submission" date="2022-08" db="UniProtKB">
        <authorList>
            <consortium name="EnsemblMetazoa"/>
        </authorList>
    </citation>
    <scope>IDENTIFICATION</scope>
    <source>
        <strain evidence="1">05x7-T-G4-1.051#20</strain>
    </source>
</reference>
<dbReference type="Proteomes" id="UP000005408">
    <property type="component" value="Unassembled WGS sequence"/>
</dbReference>
<dbReference type="EnsemblMetazoa" id="G24579.3">
    <property type="protein sequence ID" value="G24579.3:cds"/>
    <property type="gene ID" value="G24579"/>
</dbReference>
<dbReference type="OMA" id="FHDEEIC"/>
<dbReference type="OrthoDB" id="661148at2759"/>
<name>A0A8W8KTT5_MAGGI</name>
<organism evidence="1 2">
    <name type="scientific">Magallana gigas</name>
    <name type="common">Pacific oyster</name>
    <name type="synonym">Crassostrea gigas</name>
    <dbReference type="NCBI Taxonomy" id="29159"/>
    <lineage>
        <taxon>Eukaryota</taxon>
        <taxon>Metazoa</taxon>
        <taxon>Spiralia</taxon>
        <taxon>Lophotrochozoa</taxon>
        <taxon>Mollusca</taxon>
        <taxon>Bivalvia</taxon>
        <taxon>Autobranchia</taxon>
        <taxon>Pteriomorphia</taxon>
        <taxon>Ostreida</taxon>
        <taxon>Ostreoidea</taxon>
        <taxon>Ostreidae</taxon>
        <taxon>Magallana</taxon>
    </lineage>
</organism>
<sequence length="185" mass="21391">MQSRSKRLLRASEMDISGDKVPRRPLAKLMFYLRAVAHCVDIEDLCDVRRWTDFPHYHLLTGQEADGVARLCFVLSPDVLQLKCLKENDSNRGGFDTVFYDSDHAKTRWDHAVSDSITLRGSVLRVTKVMECRTDWLQEFYYQPIKHYEHVMEGAKMTFRLESSSPRLARNSQTTYGTFCTASCV</sequence>